<dbReference type="Proteomes" id="UP001583280">
    <property type="component" value="Unassembled WGS sequence"/>
</dbReference>
<evidence type="ECO:0000256" key="5">
    <source>
        <dbReference type="ARBA" id="ARBA00023242"/>
    </source>
</evidence>
<dbReference type="Pfam" id="PF04082">
    <property type="entry name" value="Fungal_trans"/>
    <property type="match status" value="1"/>
</dbReference>
<evidence type="ECO:0000259" key="7">
    <source>
        <dbReference type="PROSITE" id="PS50048"/>
    </source>
</evidence>
<protein>
    <recommendedName>
        <fullName evidence="7">Zn(2)-C6 fungal-type domain-containing protein</fullName>
    </recommendedName>
</protein>
<organism evidence="8 9">
    <name type="scientific">Ceratocystis pirilliformis</name>
    <dbReference type="NCBI Taxonomy" id="259994"/>
    <lineage>
        <taxon>Eukaryota</taxon>
        <taxon>Fungi</taxon>
        <taxon>Dikarya</taxon>
        <taxon>Ascomycota</taxon>
        <taxon>Pezizomycotina</taxon>
        <taxon>Sordariomycetes</taxon>
        <taxon>Hypocreomycetidae</taxon>
        <taxon>Microascales</taxon>
        <taxon>Ceratocystidaceae</taxon>
        <taxon>Ceratocystis</taxon>
    </lineage>
</organism>
<name>A0ABR3YTA1_9PEZI</name>
<feature type="region of interest" description="Disordered" evidence="6">
    <location>
        <begin position="746"/>
        <end position="766"/>
    </location>
</feature>
<evidence type="ECO:0000313" key="8">
    <source>
        <dbReference type="EMBL" id="KAL1891564.1"/>
    </source>
</evidence>
<evidence type="ECO:0000256" key="6">
    <source>
        <dbReference type="SAM" id="MobiDB-lite"/>
    </source>
</evidence>
<dbReference type="Pfam" id="PF00172">
    <property type="entry name" value="Zn_clus"/>
    <property type="match status" value="1"/>
</dbReference>
<dbReference type="SMART" id="SM00906">
    <property type="entry name" value="Fungal_trans"/>
    <property type="match status" value="1"/>
</dbReference>
<evidence type="ECO:0000313" key="9">
    <source>
        <dbReference type="Proteomes" id="UP001583280"/>
    </source>
</evidence>
<evidence type="ECO:0000256" key="1">
    <source>
        <dbReference type="ARBA" id="ARBA00004123"/>
    </source>
</evidence>
<comment type="subcellular location">
    <subcellularLocation>
        <location evidence="1">Nucleus</location>
    </subcellularLocation>
</comment>
<feature type="compositionally biased region" description="Polar residues" evidence="6">
    <location>
        <begin position="752"/>
        <end position="766"/>
    </location>
</feature>
<keyword evidence="2" id="KW-0479">Metal-binding</keyword>
<evidence type="ECO:0000256" key="2">
    <source>
        <dbReference type="ARBA" id="ARBA00022723"/>
    </source>
</evidence>
<feature type="compositionally biased region" description="Polar residues" evidence="6">
    <location>
        <begin position="154"/>
        <end position="176"/>
    </location>
</feature>
<keyword evidence="5" id="KW-0539">Nucleus</keyword>
<dbReference type="PROSITE" id="PS50048">
    <property type="entry name" value="ZN2_CY6_FUNGAL_2"/>
    <property type="match status" value="1"/>
</dbReference>
<dbReference type="SMART" id="SM00066">
    <property type="entry name" value="GAL4"/>
    <property type="match status" value="1"/>
</dbReference>
<comment type="caution">
    <text evidence="8">The sequence shown here is derived from an EMBL/GenBank/DDBJ whole genome shotgun (WGS) entry which is preliminary data.</text>
</comment>
<dbReference type="Gene3D" id="4.10.240.10">
    <property type="entry name" value="Zn(2)-C6 fungal-type DNA-binding domain"/>
    <property type="match status" value="1"/>
</dbReference>
<keyword evidence="4" id="KW-0804">Transcription</keyword>
<feature type="region of interest" description="Disordered" evidence="6">
    <location>
        <begin position="103"/>
        <end position="176"/>
    </location>
</feature>
<dbReference type="InterPro" id="IPR036864">
    <property type="entry name" value="Zn2-C6_fun-type_DNA-bd_sf"/>
</dbReference>
<feature type="region of interest" description="Disordered" evidence="6">
    <location>
        <begin position="695"/>
        <end position="717"/>
    </location>
</feature>
<dbReference type="SUPFAM" id="SSF57701">
    <property type="entry name" value="Zn2/Cys6 DNA-binding domain"/>
    <property type="match status" value="1"/>
</dbReference>
<evidence type="ECO:0000256" key="4">
    <source>
        <dbReference type="ARBA" id="ARBA00023163"/>
    </source>
</evidence>
<feature type="domain" description="Zn(2)-C6 fungal-type" evidence="7">
    <location>
        <begin position="45"/>
        <end position="75"/>
    </location>
</feature>
<keyword evidence="3" id="KW-0805">Transcription regulation</keyword>
<accession>A0ABR3YTA1</accession>
<dbReference type="CDD" id="cd12148">
    <property type="entry name" value="fungal_TF_MHR"/>
    <property type="match status" value="1"/>
</dbReference>
<reference evidence="8 9" key="1">
    <citation type="journal article" date="2024" name="IMA Fungus">
        <title>IMA Genome - F19 : A genome assembly and annotation guide to empower mycologists, including annotated draft genome sequences of Ceratocystis pirilliformis, Diaporthe australafricana, Fusarium ophioides, Paecilomyces lecythidis, and Sporothrix stenoceras.</title>
        <authorList>
            <person name="Aylward J."/>
            <person name="Wilson A.M."/>
            <person name="Visagie C.M."/>
            <person name="Spraker J."/>
            <person name="Barnes I."/>
            <person name="Buitendag C."/>
            <person name="Ceriani C."/>
            <person name="Del Mar Angel L."/>
            <person name="du Plessis D."/>
            <person name="Fuchs T."/>
            <person name="Gasser K."/>
            <person name="Kramer D."/>
            <person name="Li W."/>
            <person name="Munsamy K."/>
            <person name="Piso A."/>
            <person name="Price J.L."/>
            <person name="Sonnekus B."/>
            <person name="Thomas C."/>
            <person name="van der Nest A."/>
            <person name="van Dijk A."/>
            <person name="van Heerden A."/>
            <person name="van Vuuren N."/>
            <person name="Yilmaz N."/>
            <person name="Duong T.A."/>
            <person name="van der Merwe N.A."/>
            <person name="Wingfield M.J."/>
            <person name="Wingfield B.D."/>
        </authorList>
    </citation>
    <scope>NUCLEOTIDE SEQUENCE [LARGE SCALE GENOMIC DNA]</scope>
    <source>
        <strain evidence="8 9">CMW 12675</strain>
    </source>
</reference>
<dbReference type="PANTHER" id="PTHR47338:SF4">
    <property type="entry name" value="ZN(II)2CYS6 TRANSCRIPTION FACTOR (EUROFUNG)"/>
    <property type="match status" value="1"/>
</dbReference>
<dbReference type="EMBL" id="JAWDJO010000152">
    <property type="protein sequence ID" value="KAL1891564.1"/>
    <property type="molecule type" value="Genomic_DNA"/>
</dbReference>
<sequence length="904" mass="99968">MGSPTKVTIPSLPSGLPAVTIPRAQVIIERLPQQKNVNTRREVMNCKTCRRRKIKCDRVAPCCGACQLLGNICVYDAVPKKRGPKTDVIESLLKRVGGLEERLREKTAKEPSSGVRHKKSVDGCASVSDAEEAPARGPAASNENEFRPSKRRATASSNADEGIETTPSFSPSSAICQSPRNLFSPLASSEDEQAASASPRELLDTYFQKIHGKPYYILDEISFQQQKQRGKVPAHLSNAIYAIAARYTNHAHGVQASLQMSDYYASKARSQIDIDEPSIESLQALLLLVLVFTASGKGKKAYMLMTSAVAMAMALELHRESTVQTNFPFTDTEVRRRLFWTCYIIDRFMACGSNRPHFIVDSAAIALQLPFRVTANGPSITKQGNVLAQDGHSMRQFLESNNKHRCSYGLLVDITKILGFTSQFITACTSSSASSCYPWDEASEVSRIRRDLVAWEAETRDIFSSMGTILAHPEANIIMLSKLVYHTVYCLTYRPFLPMEVTELHQPSQHLAWQIDAANNCFLHANSIMELVELSQQVGNIQFPPFVGQAICVAGTIHMHGVYYCKDNARASQSRFYKSEEFLKREMACLEKLKHSWPAIGYYRKTLQELHKKHSELVDRRAGNASRYISPLQGRDFFDRYSTSPGGQVFQFDAASLTLPESASDGLVEDETTGETQLKQKVPSVLQSCALKRKLSASSTEHTPSGSSRAVSVRSRSSFSMARGSSLPYLESPRYTTSPALHLVSSPDMHQPDTSCEEPSNTNNSRTIIPGVAMPNYTLSSSNSYYHPIVDGGRYHCQDQYTNPYRMMGAAEHTPEYVPHTTFLLSGHSIASNDSISAPASYGSLLSPSALSSAFYWNDPSTGCYTNGPIPALGSSDAMAHDRGVDMRRATTNNPFIDMMERFV</sequence>
<dbReference type="CDD" id="cd00067">
    <property type="entry name" value="GAL4"/>
    <property type="match status" value="1"/>
</dbReference>
<dbReference type="PANTHER" id="PTHR47338">
    <property type="entry name" value="ZN(II)2CYS6 TRANSCRIPTION FACTOR (EUROFUNG)-RELATED"/>
    <property type="match status" value="1"/>
</dbReference>
<gene>
    <name evidence="8" type="ORF">Cpir12675_004936</name>
</gene>
<proteinExistence type="predicted"/>
<evidence type="ECO:0000256" key="3">
    <source>
        <dbReference type="ARBA" id="ARBA00023015"/>
    </source>
</evidence>
<keyword evidence="9" id="KW-1185">Reference proteome</keyword>
<dbReference type="InterPro" id="IPR001138">
    <property type="entry name" value="Zn2Cys6_DnaBD"/>
</dbReference>
<dbReference type="InterPro" id="IPR050815">
    <property type="entry name" value="TF_fung"/>
</dbReference>
<dbReference type="InterPro" id="IPR007219">
    <property type="entry name" value="XnlR_reg_dom"/>
</dbReference>
<feature type="compositionally biased region" description="Low complexity" evidence="6">
    <location>
        <begin position="705"/>
        <end position="717"/>
    </location>
</feature>